<evidence type="ECO:0000313" key="8">
    <source>
        <dbReference type="EMBL" id="MFC4553777.1"/>
    </source>
</evidence>
<evidence type="ECO:0000256" key="3">
    <source>
        <dbReference type="ARBA" id="ARBA00023015"/>
    </source>
</evidence>
<dbReference type="InterPro" id="IPR014036">
    <property type="entry name" value="DeoR-like_C"/>
</dbReference>
<accession>A0ABV9D585</accession>
<reference evidence="9" key="1">
    <citation type="journal article" date="2019" name="Int. J. Syst. Evol. Microbiol.">
        <title>The Global Catalogue of Microorganisms (GCM) 10K type strain sequencing project: providing services to taxonomists for standard genome sequencing and annotation.</title>
        <authorList>
            <consortium name="The Broad Institute Genomics Platform"/>
            <consortium name="The Broad Institute Genome Sequencing Center for Infectious Disease"/>
            <person name="Wu L."/>
            <person name="Ma J."/>
        </authorList>
    </citation>
    <scope>NUCLEOTIDE SEQUENCE [LARGE SCALE GENOMIC DNA]</scope>
    <source>
        <strain evidence="9">JCM 3369</strain>
    </source>
</reference>
<keyword evidence="4 8" id="KW-0238">DNA-binding</keyword>
<evidence type="ECO:0000256" key="5">
    <source>
        <dbReference type="ARBA" id="ARBA00023163"/>
    </source>
</evidence>
<dbReference type="SUPFAM" id="SSF100950">
    <property type="entry name" value="NagB/RpiA/CoA transferase-like"/>
    <property type="match status" value="1"/>
</dbReference>
<dbReference type="PROSITE" id="PS00894">
    <property type="entry name" value="HTH_DEOR_1"/>
    <property type="match status" value="1"/>
</dbReference>
<organism evidence="8 9">
    <name type="scientific">Georgenia faecalis</name>
    <dbReference type="NCBI Taxonomy" id="2483799"/>
    <lineage>
        <taxon>Bacteria</taxon>
        <taxon>Bacillati</taxon>
        <taxon>Actinomycetota</taxon>
        <taxon>Actinomycetes</taxon>
        <taxon>Micrococcales</taxon>
        <taxon>Bogoriellaceae</taxon>
        <taxon>Georgenia</taxon>
    </lineage>
</organism>
<proteinExistence type="predicted"/>
<dbReference type="InterPro" id="IPR001034">
    <property type="entry name" value="DeoR_HTH"/>
</dbReference>
<dbReference type="InterPro" id="IPR037171">
    <property type="entry name" value="NagB/RpiA_transferase-like"/>
</dbReference>
<dbReference type="InterPro" id="IPR018356">
    <property type="entry name" value="Tscrpt_reg_HTH_DeoR_CS"/>
</dbReference>
<protein>
    <recommendedName>
        <fullName evidence="1">Lactose phosphotransferase system repressor</fullName>
    </recommendedName>
</protein>
<dbReference type="PROSITE" id="PS51000">
    <property type="entry name" value="HTH_DEOR_2"/>
    <property type="match status" value="1"/>
</dbReference>
<dbReference type="InterPro" id="IPR036388">
    <property type="entry name" value="WH-like_DNA-bd_sf"/>
</dbReference>
<dbReference type="PRINTS" id="PR00037">
    <property type="entry name" value="HTHLACR"/>
</dbReference>
<dbReference type="SMART" id="SM01134">
    <property type="entry name" value="DeoRC"/>
    <property type="match status" value="1"/>
</dbReference>
<keyword evidence="3" id="KW-0805">Transcription regulation</keyword>
<evidence type="ECO:0000313" key="9">
    <source>
        <dbReference type="Proteomes" id="UP001595955"/>
    </source>
</evidence>
<keyword evidence="9" id="KW-1185">Reference proteome</keyword>
<dbReference type="Gene3D" id="1.10.10.10">
    <property type="entry name" value="Winged helix-like DNA-binding domain superfamily/Winged helix DNA-binding domain"/>
    <property type="match status" value="1"/>
</dbReference>
<dbReference type="Proteomes" id="UP001595955">
    <property type="component" value="Unassembled WGS sequence"/>
</dbReference>
<sequence length="256" mass="26462">MRYASAPQRREELLRRLTAAGYVSSAELADAMGVSDMTIRRDLRLLEEQGRVRRVMGGASLPAPAHRGAPFEDRRARSTQAKRAIAAAALPLLAGVDSVALDAGTTVAGVAPSLPAGLTVVSHSLPVLDACAARTDLEVIGLGGTYVPGTRSFAGPLTRAAAEDLAVDVVLLSAAGYGPDGLYSANALDAEVKRALLRAAARVVLLVDATKAGVRAPVRFAPMGAVDVVLTDHPPEWLDGSVGEIIGVTVDEVEVG</sequence>
<name>A0ABV9D585_9MICO</name>
<feature type="domain" description="HTH deoR-type" evidence="7">
    <location>
        <begin position="6"/>
        <end position="61"/>
    </location>
</feature>
<dbReference type="PANTHER" id="PTHR30363:SF4">
    <property type="entry name" value="GLYCEROL-3-PHOSPHATE REGULON REPRESSOR"/>
    <property type="match status" value="1"/>
</dbReference>
<dbReference type="InterPro" id="IPR036390">
    <property type="entry name" value="WH_DNA-bd_sf"/>
</dbReference>
<dbReference type="GO" id="GO:0003677">
    <property type="term" value="F:DNA binding"/>
    <property type="evidence" value="ECO:0007669"/>
    <property type="project" value="UniProtKB-KW"/>
</dbReference>
<dbReference type="PANTHER" id="PTHR30363">
    <property type="entry name" value="HTH-TYPE TRANSCRIPTIONAL REGULATOR SRLR-RELATED"/>
    <property type="match status" value="1"/>
</dbReference>
<evidence type="ECO:0000259" key="7">
    <source>
        <dbReference type="PROSITE" id="PS51000"/>
    </source>
</evidence>
<comment type="function">
    <text evidence="6">Repressor of the lactose catabolism operon. Galactose-6-phosphate is the inducer.</text>
</comment>
<dbReference type="RefSeq" id="WP_164471268.1">
    <property type="nucleotide sequence ID" value="NZ_CP033325.1"/>
</dbReference>
<keyword evidence="2" id="KW-0678">Repressor</keyword>
<dbReference type="InterPro" id="IPR050313">
    <property type="entry name" value="Carb_Metab_HTH_regulators"/>
</dbReference>
<dbReference type="SMART" id="SM00420">
    <property type="entry name" value="HTH_DEOR"/>
    <property type="match status" value="1"/>
</dbReference>
<evidence type="ECO:0000256" key="4">
    <source>
        <dbReference type="ARBA" id="ARBA00023125"/>
    </source>
</evidence>
<dbReference type="SUPFAM" id="SSF46785">
    <property type="entry name" value="Winged helix' DNA-binding domain"/>
    <property type="match status" value="1"/>
</dbReference>
<evidence type="ECO:0000256" key="1">
    <source>
        <dbReference type="ARBA" id="ARBA00021390"/>
    </source>
</evidence>
<dbReference type="Pfam" id="PF00455">
    <property type="entry name" value="DeoRC"/>
    <property type="match status" value="1"/>
</dbReference>
<gene>
    <name evidence="8" type="ORF">ACFO3F_00825</name>
</gene>
<evidence type="ECO:0000256" key="6">
    <source>
        <dbReference type="ARBA" id="ARBA00024937"/>
    </source>
</evidence>
<evidence type="ECO:0000256" key="2">
    <source>
        <dbReference type="ARBA" id="ARBA00022491"/>
    </source>
</evidence>
<dbReference type="Pfam" id="PF08220">
    <property type="entry name" value="HTH_DeoR"/>
    <property type="match status" value="1"/>
</dbReference>
<comment type="caution">
    <text evidence="8">The sequence shown here is derived from an EMBL/GenBank/DDBJ whole genome shotgun (WGS) entry which is preliminary data.</text>
</comment>
<keyword evidence="5" id="KW-0804">Transcription</keyword>
<dbReference type="EMBL" id="JBHSGF010000001">
    <property type="protein sequence ID" value="MFC4553777.1"/>
    <property type="molecule type" value="Genomic_DNA"/>
</dbReference>